<dbReference type="SUPFAM" id="SSF49503">
    <property type="entry name" value="Cupredoxins"/>
    <property type="match status" value="1"/>
</dbReference>
<evidence type="ECO:0000313" key="3">
    <source>
        <dbReference type="Proteomes" id="UP001147700"/>
    </source>
</evidence>
<dbReference type="RefSeq" id="WP_202957593.1">
    <property type="nucleotide sequence ID" value="NZ_JAPCID010000039.1"/>
</dbReference>
<dbReference type="InterPro" id="IPR008972">
    <property type="entry name" value="Cupredoxin"/>
</dbReference>
<dbReference type="EMBL" id="JAPCID010000039">
    <property type="protein sequence ID" value="MDA0140425.1"/>
    <property type="molecule type" value="Genomic_DNA"/>
</dbReference>
<sequence length="450" mass="49668">MRPALLAVVAVLLYAAPASAAEQLLTLYSPAIQSLPYVHRSEFVTLKPDGRQAPAQPGSILGFQEMALVDSKRPDAKPLPVDKMMIHHFLYYANGRVDRGPGGCLGDGFIGGRGEEHPSGRFDAMWPPEQRARYGIRNATPDGRAPEWSLMTMVMNHYKKPKRFFVRTKVWYTTEPREQVYPLTVGNCAHIGNGMAYDVPGDGGTFVDRSTWTVPFNGRILGGGSHHHGGALRQTLRSVTCGRQLFDAKAYYGAPDHPYNTIRPILHEPGPIANGTFRSAAGIPVSAGEVLEREAVHSNEELHVAAMGFWVLPFVRDDSVTPCAPLPDDVHEVTVPERYDTAAPFVFDRLVPQLLAPRGAWKAFDGKPIPVGDQWFRPQRLTAKVGERITWEFRGSEPHSVTVANGPRGFSSNYLGITRGRYSFTPTVAGTYKLTCLIHPTTMSQTVRVR</sequence>
<gene>
    <name evidence="2" type="ORF">OJ962_23200</name>
</gene>
<feature type="signal peptide" evidence="1">
    <location>
        <begin position="1"/>
        <end position="20"/>
    </location>
</feature>
<keyword evidence="3" id="KW-1185">Reference proteome</keyword>
<evidence type="ECO:0000313" key="2">
    <source>
        <dbReference type="EMBL" id="MDA0140425.1"/>
    </source>
</evidence>
<reference evidence="2" key="1">
    <citation type="submission" date="2022-10" db="EMBL/GenBank/DDBJ databases">
        <title>The WGS of Solirubrobacter sp. CPCC 204708.</title>
        <authorList>
            <person name="Jiang Z."/>
        </authorList>
    </citation>
    <scope>NUCLEOTIDE SEQUENCE</scope>
    <source>
        <strain evidence="2">CPCC 204708</strain>
    </source>
</reference>
<feature type="chain" id="PRO_5045603833" description="Blue (type 1) copper domain-containing protein" evidence="1">
    <location>
        <begin position="21"/>
        <end position="450"/>
    </location>
</feature>
<dbReference type="Proteomes" id="UP001147700">
    <property type="component" value="Unassembled WGS sequence"/>
</dbReference>
<dbReference type="Gene3D" id="2.60.40.420">
    <property type="entry name" value="Cupredoxins - blue copper proteins"/>
    <property type="match status" value="1"/>
</dbReference>
<keyword evidence="1" id="KW-0732">Signal</keyword>
<proteinExistence type="predicted"/>
<name>A0ABT4RQ63_9ACTN</name>
<organism evidence="2 3">
    <name type="scientific">Solirubrobacter deserti</name>
    <dbReference type="NCBI Taxonomy" id="2282478"/>
    <lineage>
        <taxon>Bacteria</taxon>
        <taxon>Bacillati</taxon>
        <taxon>Actinomycetota</taxon>
        <taxon>Thermoleophilia</taxon>
        <taxon>Solirubrobacterales</taxon>
        <taxon>Solirubrobacteraceae</taxon>
        <taxon>Solirubrobacter</taxon>
    </lineage>
</organism>
<comment type="caution">
    <text evidence="2">The sequence shown here is derived from an EMBL/GenBank/DDBJ whole genome shotgun (WGS) entry which is preliminary data.</text>
</comment>
<protein>
    <recommendedName>
        <fullName evidence="4">Blue (type 1) copper domain-containing protein</fullName>
    </recommendedName>
</protein>
<evidence type="ECO:0000256" key="1">
    <source>
        <dbReference type="SAM" id="SignalP"/>
    </source>
</evidence>
<accession>A0ABT4RQ63</accession>
<evidence type="ECO:0008006" key="4">
    <source>
        <dbReference type="Google" id="ProtNLM"/>
    </source>
</evidence>